<reference evidence="2" key="2">
    <citation type="submission" date="2020-03" db="EMBL/GenBank/DDBJ databases">
        <title>Walnut 2.0.</title>
        <authorList>
            <person name="Marrano A."/>
            <person name="Britton M."/>
            <person name="Zimin A.V."/>
            <person name="Zaini P.A."/>
            <person name="Workman R."/>
            <person name="Puiu D."/>
            <person name="Bianco L."/>
            <person name="Allen B.J."/>
            <person name="Troggio M."/>
            <person name="Leslie C.A."/>
            <person name="Timp W."/>
            <person name="Dendekar A."/>
            <person name="Salzberg S.L."/>
            <person name="Neale D.B."/>
        </authorList>
    </citation>
    <scope>NUCLEOTIDE SEQUENCE</scope>
    <source>
        <tissue evidence="2">Leaves</tissue>
    </source>
</reference>
<dbReference type="Proteomes" id="UP000619265">
    <property type="component" value="Unassembled WGS sequence"/>
</dbReference>
<sequence length="109" mass="12178">MLLGGVHRSLALDFVFSAWFPGICSCSSFITVDRLRTLFKKSSLFLCLSLQVLFWCVPSVLVFRACNRCLGAADIVSKLLCCAEMLWGKSCAFILSHFTLLTHYVDVAF</sequence>
<proteinExistence type="predicted"/>
<gene>
    <name evidence="2" type="ORF">F2P56_026668</name>
</gene>
<dbReference type="EMBL" id="LIHL02000012">
    <property type="protein sequence ID" value="KAF5451573.1"/>
    <property type="molecule type" value="Genomic_DNA"/>
</dbReference>
<accession>A0A833U8S2</accession>
<dbReference type="AlphaFoldDB" id="A0A833U8S2"/>
<evidence type="ECO:0000313" key="2">
    <source>
        <dbReference type="EMBL" id="KAF5451573.1"/>
    </source>
</evidence>
<feature type="transmembrane region" description="Helical" evidence="1">
    <location>
        <begin position="44"/>
        <end position="63"/>
    </location>
</feature>
<comment type="caution">
    <text evidence="2">The sequence shown here is derived from an EMBL/GenBank/DDBJ whole genome shotgun (WGS) entry which is preliminary data.</text>
</comment>
<keyword evidence="1" id="KW-1133">Transmembrane helix</keyword>
<evidence type="ECO:0000313" key="3">
    <source>
        <dbReference type="Proteomes" id="UP000619265"/>
    </source>
</evidence>
<keyword evidence="1" id="KW-0472">Membrane</keyword>
<protein>
    <submittedName>
        <fullName evidence="2">Uncharacterized protein</fullName>
    </submittedName>
</protein>
<evidence type="ECO:0000256" key="1">
    <source>
        <dbReference type="SAM" id="Phobius"/>
    </source>
</evidence>
<organism evidence="2 3">
    <name type="scientific">Juglans regia</name>
    <name type="common">English walnut</name>
    <dbReference type="NCBI Taxonomy" id="51240"/>
    <lineage>
        <taxon>Eukaryota</taxon>
        <taxon>Viridiplantae</taxon>
        <taxon>Streptophyta</taxon>
        <taxon>Embryophyta</taxon>
        <taxon>Tracheophyta</taxon>
        <taxon>Spermatophyta</taxon>
        <taxon>Magnoliopsida</taxon>
        <taxon>eudicotyledons</taxon>
        <taxon>Gunneridae</taxon>
        <taxon>Pentapetalae</taxon>
        <taxon>rosids</taxon>
        <taxon>fabids</taxon>
        <taxon>Fagales</taxon>
        <taxon>Juglandaceae</taxon>
        <taxon>Juglans</taxon>
    </lineage>
</organism>
<name>A0A833U8S2_JUGRE</name>
<dbReference type="Gramene" id="Jr12_03530_p2">
    <property type="protein sequence ID" value="cds.Jr12_03530_p2"/>
    <property type="gene ID" value="Jr12_03530"/>
</dbReference>
<keyword evidence="1" id="KW-0812">Transmembrane</keyword>
<reference evidence="2" key="1">
    <citation type="submission" date="2015-10" db="EMBL/GenBank/DDBJ databases">
        <authorList>
            <person name="Martinez-Garcia P.J."/>
            <person name="Crepeau M.W."/>
            <person name="Puiu D."/>
            <person name="Gonzalez-Ibeas D."/>
            <person name="Whalen J."/>
            <person name="Stevens K."/>
            <person name="Paul R."/>
            <person name="Butterfield T."/>
            <person name="Britton M."/>
            <person name="Reagan R."/>
            <person name="Chakraborty S."/>
            <person name="Walawage S.L."/>
            <person name="Vasquez-Gross H.A."/>
            <person name="Cardeno C."/>
            <person name="Famula R."/>
            <person name="Pratt K."/>
            <person name="Kuruganti S."/>
            <person name="Aradhya M.K."/>
            <person name="Leslie C.A."/>
            <person name="Dandekar A.M."/>
            <person name="Salzberg S.L."/>
            <person name="Wegrzyn J.L."/>
            <person name="Langley C.H."/>
            <person name="Neale D.B."/>
        </authorList>
    </citation>
    <scope>NUCLEOTIDE SEQUENCE</scope>
    <source>
        <tissue evidence="2">Leaves</tissue>
    </source>
</reference>
<feature type="transmembrane region" description="Helical" evidence="1">
    <location>
        <begin position="12"/>
        <end position="32"/>
    </location>
</feature>